<dbReference type="AlphaFoldDB" id="A0AAQ4FAG1"/>
<proteinExistence type="predicted"/>
<dbReference type="SUPFAM" id="SSF57667">
    <property type="entry name" value="beta-beta-alpha zinc fingers"/>
    <property type="match status" value="1"/>
</dbReference>
<comment type="caution">
    <text evidence="3">The sequence shown here is derived from an EMBL/GenBank/DDBJ whole genome shotgun (WGS) entry which is preliminary data.</text>
</comment>
<evidence type="ECO:0000259" key="2">
    <source>
        <dbReference type="Pfam" id="PF12756"/>
    </source>
</evidence>
<dbReference type="PANTHER" id="PTHR13182">
    <property type="entry name" value="ZINC FINGER PROTEIN 622"/>
    <property type="match status" value="1"/>
</dbReference>
<evidence type="ECO:0000256" key="1">
    <source>
        <dbReference type="SAM" id="MobiDB-lite"/>
    </source>
</evidence>
<evidence type="ECO:0000313" key="4">
    <source>
        <dbReference type="Proteomes" id="UP001321473"/>
    </source>
</evidence>
<feature type="region of interest" description="Disordered" evidence="1">
    <location>
        <begin position="1"/>
        <end position="53"/>
    </location>
</feature>
<sequence>MPWTNRAHTLGAIDAEGNSDEDDSDWESIEGEGDMDEEELEDEEEDMEDDAERVPPTECLFCGQPSENVEANVAHMSLAHSFFIPDTEYLVDVEGLLTYLGYKLGVGKLCLWCSKERSPYQTVHAARQHMR</sequence>
<dbReference type="InterPro" id="IPR041661">
    <property type="entry name" value="ZN622/Rei1/Reh1_Znf-C2H2"/>
</dbReference>
<feature type="non-terminal residue" evidence="3">
    <location>
        <position position="131"/>
    </location>
</feature>
<dbReference type="InterPro" id="IPR036236">
    <property type="entry name" value="Znf_C2H2_sf"/>
</dbReference>
<dbReference type="Pfam" id="PF12756">
    <property type="entry name" value="zf-C2H2_2"/>
    <property type="match status" value="1"/>
</dbReference>
<gene>
    <name evidence="3" type="ORF">V5799_009978</name>
</gene>
<feature type="domain" description="ZN622/Rei1/Reh1 zinc finger C2H2-type" evidence="2">
    <location>
        <begin position="58"/>
        <end position="131"/>
    </location>
</feature>
<protein>
    <recommendedName>
        <fullName evidence="2">ZN622/Rei1/Reh1 zinc finger C2H2-type domain-containing protein</fullName>
    </recommendedName>
</protein>
<dbReference type="PANTHER" id="PTHR13182:SF8">
    <property type="entry name" value="CYTOPLASMIC 60S SUBUNIT BIOGENESIS FACTOR ZNF622"/>
    <property type="match status" value="1"/>
</dbReference>
<reference evidence="3 4" key="1">
    <citation type="journal article" date="2023" name="Arcadia Sci">
        <title>De novo assembly of a long-read Amblyomma americanum tick genome.</title>
        <authorList>
            <person name="Chou S."/>
            <person name="Poskanzer K.E."/>
            <person name="Rollins M."/>
            <person name="Thuy-Boun P.S."/>
        </authorList>
    </citation>
    <scope>NUCLEOTIDE SEQUENCE [LARGE SCALE GENOMIC DNA]</scope>
    <source>
        <strain evidence="3">F_SG_1</strain>
        <tissue evidence="3">Salivary glands</tissue>
    </source>
</reference>
<dbReference type="EMBL" id="JARKHS020005307">
    <property type="protein sequence ID" value="KAK8783655.1"/>
    <property type="molecule type" value="Genomic_DNA"/>
</dbReference>
<dbReference type="InterPro" id="IPR040025">
    <property type="entry name" value="Znf622/Rei1/Reh1"/>
</dbReference>
<keyword evidence="4" id="KW-1185">Reference proteome</keyword>
<dbReference type="GO" id="GO:0042273">
    <property type="term" value="P:ribosomal large subunit biogenesis"/>
    <property type="evidence" value="ECO:0007669"/>
    <property type="project" value="TreeGrafter"/>
</dbReference>
<organism evidence="3 4">
    <name type="scientific">Amblyomma americanum</name>
    <name type="common">Lone star tick</name>
    <dbReference type="NCBI Taxonomy" id="6943"/>
    <lineage>
        <taxon>Eukaryota</taxon>
        <taxon>Metazoa</taxon>
        <taxon>Ecdysozoa</taxon>
        <taxon>Arthropoda</taxon>
        <taxon>Chelicerata</taxon>
        <taxon>Arachnida</taxon>
        <taxon>Acari</taxon>
        <taxon>Parasitiformes</taxon>
        <taxon>Ixodida</taxon>
        <taxon>Ixodoidea</taxon>
        <taxon>Ixodidae</taxon>
        <taxon>Amblyomminae</taxon>
        <taxon>Amblyomma</taxon>
    </lineage>
</organism>
<dbReference type="GO" id="GO:0030687">
    <property type="term" value="C:preribosome, large subunit precursor"/>
    <property type="evidence" value="ECO:0007669"/>
    <property type="project" value="TreeGrafter"/>
</dbReference>
<accession>A0AAQ4FAG1</accession>
<name>A0AAQ4FAG1_AMBAM</name>
<evidence type="ECO:0000313" key="3">
    <source>
        <dbReference type="EMBL" id="KAK8783655.1"/>
    </source>
</evidence>
<feature type="compositionally biased region" description="Acidic residues" evidence="1">
    <location>
        <begin position="17"/>
        <end position="51"/>
    </location>
</feature>
<dbReference type="Proteomes" id="UP001321473">
    <property type="component" value="Unassembled WGS sequence"/>
</dbReference>